<dbReference type="EMBL" id="MU151935">
    <property type="protein sequence ID" value="KAF9441364.1"/>
    <property type="molecule type" value="Genomic_DNA"/>
</dbReference>
<dbReference type="AlphaFoldDB" id="A0A9P5WYH3"/>
<name>A0A9P5WYH3_9AGAR</name>
<dbReference type="Proteomes" id="UP000807342">
    <property type="component" value="Unassembled WGS sequence"/>
</dbReference>
<protein>
    <submittedName>
        <fullName evidence="2">Uncharacterized protein</fullName>
    </submittedName>
</protein>
<gene>
    <name evidence="2" type="ORF">P691DRAFT_812924</name>
</gene>
<comment type="caution">
    <text evidence="2">The sequence shown here is derived from an EMBL/GenBank/DDBJ whole genome shotgun (WGS) entry which is preliminary data.</text>
</comment>
<organism evidence="2 3">
    <name type="scientific">Macrolepiota fuliginosa MF-IS2</name>
    <dbReference type="NCBI Taxonomy" id="1400762"/>
    <lineage>
        <taxon>Eukaryota</taxon>
        <taxon>Fungi</taxon>
        <taxon>Dikarya</taxon>
        <taxon>Basidiomycota</taxon>
        <taxon>Agaricomycotina</taxon>
        <taxon>Agaricomycetes</taxon>
        <taxon>Agaricomycetidae</taxon>
        <taxon>Agaricales</taxon>
        <taxon>Agaricineae</taxon>
        <taxon>Agaricaceae</taxon>
        <taxon>Macrolepiota</taxon>
    </lineage>
</organism>
<reference evidence="2" key="1">
    <citation type="submission" date="2020-11" db="EMBL/GenBank/DDBJ databases">
        <authorList>
            <consortium name="DOE Joint Genome Institute"/>
            <person name="Ahrendt S."/>
            <person name="Riley R."/>
            <person name="Andreopoulos W."/>
            <person name="Labutti K."/>
            <person name="Pangilinan J."/>
            <person name="Ruiz-Duenas F.J."/>
            <person name="Barrasa J.M."/>
            <person name="Sanchez-Garcia M."/>
            <person name="Camarero S."/>
            <person name="Miyauchi S."/>
            <person name="Serrano A."/>
            <person name="Linde D."/>
            <person name="Babiker R."/>
            <person name="Drula E."/>
            <person name="Ayuso-Fernandez I."/>
            <person name="Pacheco R."/>
            <person name="Padilla G."/>
            <person name="Ferreira P."/>
            <person name="Barriuso J."/>
            <person name="Kellner H."/>
            <person name="Castanera R."/>
            <person name="Alfaro M."/>
            <person name="Ramirez L."/>
            <person name="Pisabarro A.G."/>
            <person name="Kuo A."/>
            <person name="Tritt A."/>
            <person name="Lipzen A."/>
            <person name="He G."/>
            <person name="Yan M."/>
            <person name="Ng V."/>
            <person name="Cullen D."/>
            <person name="Martin F."/>
            <person name="Rosso M.-N."/>
            <person name="Henrissat B."/>
            <person name="Hibbett D."/>
            <person name="Martinez A.T."/>
            <person name="Grigoriev I.V."/>
        </authorList>
    </citation>
    <scope>NUCLEOTIDE SEQUENCE</scope>
    <source>
        <strain evidence="2">MF-IS2</strain>
    </source>
</reference>
<sequence length="83" mass="9177">MSWSVSLWMFTPRPALRSGDPERQPLWVSAAAAATTTSGGRSPSRRSPVVCLALLVGFHVGFIMVALLYWVRSEGGCYFPRIY</sequence>
<keyword evidence="3" id="KW-1185">Reference proteome</keyword>
<keyword evidence="1" id="KW-0472">Membrane</keyword>
<feature type="transmembrane region" description="Helical" evidence="1">
    <location>
        <begin position="49"/>
        <end position="71"/>
    </location>
</feature>
<evidence type="ECO:0000313" key="3">
    <source>
        <dbReference type="Proteomes" id="UP000807342"/>
    </source>
</evidence>
<evidence type="ECO:0000313" key="2">
    <source>
        <dbReference type="EMBL" id="KAF9441364.1"/>
    </source>
</evidence>
<keyword evidence="1" id="KW-1133">Transmembrane helix</keyword>
<evidence type="ECO:0000256" key="1">
    <source>
        <dbReference type="SAM" id="Phobius"/>
    </source>
</evidence>
<accession>A0A9P5WYH3</accession>
<keyword evidence="1" id="KW-0812">Transmembrane</keyword>
<proteinExistence type="predicted"/>